<name>A0ACC5Z2P6_9TELE</name>
<dbReference type="EMBL" id="CM040990">
    <property type="protein sequence ID" value="MCJ8741893.1"/>
    <property type="molecule type" value="Genomic_DNA"/>
</dbReference>
<comment type="caution">
    <text evidence="1">The sequence shown here is derived from an EMBL/GenBank/DDBJ whole genome shotgun (WGS) entry which is preliminary data.</text>
</comment>
<protein>
    <submittedName>
        <fullName evidence="1">Uncharacterized protein</fullName>
    </submittedName>
</protein>
<organism evidence="1 2">
    <name type="scientific">Pangasius djambal</name>
    <dbReference type="NCBI Taxonomy" id="1691987"/>
    <lineage>
        <taxon>Eukaryota</taxon>
        <taxon>Metazoa</taxon>
        <taxon>Chordata</taxon>
        <taxon>Craniata</taxon>
        <taxon>Vertebrata</taxon>
        <taxon>Euteleostomi</taxon>
        <taxon>Actinopterygii</taxon>
        <taxon>Neopterygii</taxon>
        <taxon>Teleostei</taxon>
        <taxon>Ostariophysi</taxon>
        <taxon>Siluriformes</taxon>
        <taxon>Pangasiidae</taxon>
        <taxon>Pangasius</taxon>
    </lineage>
</organism>
<proteinExistence type="predicted"/>
<gene>
    <name evidence="1" type="ORF">PDJAM_G00075990</name>
</gene>
<reference evidence="1" key="1">
    <citation type="submission" date="2020-02" db="EMBL/GenBank/DDBJ databases">
        <title>Genome sequencing of the panga catfish, Pangasius djambal.</title>
        <authorList>
            <person name="Wen M."/>
            <person name="Zahm M."/>
            <person name="Roques C."/>
            <person name="Cabau C."/>
            <person name="Klopp C."/>
            <person name="Donnadieu C."/>
            <person name="Jouanno E."/>
            <person name="Avarre J.-C."/>
            <person name="Campet M."/>
            <person name="Ha T."/>
            <person name="Dugue R."/>
            <person name="Lampietro C."/>
            <person name="Louis A."/>
            <person name="Herpin A."/>
            <person name="Echchiki A."/>
            <person name="Berthelot C."/>
            <person name="Parey E."/>
            <person name="Roest-Crollius H."/>
            <person name="Braasch I."/>
            <person name="Postlethwait J.H."/>
            <person name="Bobe J."/>
            <person name="Montfort J."/>
            <person name="Bouchez O."/>
            <person name="Begum T."/>
            <person name="Schartl M."/>
            <person name="Gustiano R."/>
            <person name="Guiguen Y."/>
        </authorList>
    </citation>
    <scope>NUCLEOTIDE SEQUENCE</scope>
    <source>
        <strain evidence="1">Pdj_M5554</strain>
    </source>
</reference>
<keyword evidence="2" id="KW-1185">Reference proteome</keyword>
<sequence>MNGTDYLVCEVDGWNPPPPECFSNRIPDPSTTSPPSDGNRVKPSVIIIAVAVSTVVLLGPKNYHSG</sequence>
<dbReference type="Proteomes" id="UP000830395">
    <property type="component" value="Chromosome 16"/>
</dbReference>
<accession>A0ACC5Z2P6</accession>
<evidence type="ECO:0000313" key="1">
    <source>
        <dbReference type="EMBL" id="MCJ8741893.1"/>
    </source>
</evidence>
<evidence type="ECO:0000313" key="2">
    <source>
        <dbReference type="Proteomes" id="UP000830395"/>
    </source>
</evidence>